<dbReference type="RefSeq" id="WP_102239048.1">
    <property type="nucleotide sequence ID" value="NZ_BAAAIM010000006.1"/>
</dbReference>
<keyword evidence="5 11" id="KW-0547">Nucleotide-binding</keyword>
<comment type="subcellular location">
    <subcellularLocation>
        <location evidence="11">Cell membrane</location>
        <topology evidence="11">Single-pass membrane protein</topology>
    </subcellularLocation>
</comment>
<keyword evidence="2 11" id="KW-1003">Cell membrane</keyword>
<keyword evidence="9 11" id="KW-0406">Ion transport</keyword>
<dbReference type="GO" id="GO:0008556">
    <property type="term" value="F:P-type potassium transmembrane transporter activity"/>
    <property type="evidence" value="ECO:0007669"/>
    <property type="project" value="InterPro"/>
</dbReference>
<feature type="transmembrane region" description="Helical" evidence="11">
    <location>
        <begin position="19"/>
        <end position="38"/>
    </location>
</feature>
<accession>A0A2N6VLZ7</accession>
<comment type="similarity">
    <text evidence="11">Belongs to the KdpC family.</text>
</comment>
<protein>
    <recommendedName>
        <fullName evidence="11">Potassium-transporting ATPase KdpC subunit</fullName>
    </recommendedName>
    <alternativeName>
        <fullName evidence="11">ATP phosphohydrolase [potassium-transporting] C chain</fullName>
    </alternativeName>
    <alternativeName>
        <fullName evidence="11">Potassium-binding and translocating subunit C</fullName>
    </alternativeName>
    <alternativeName>
        <fullName evidence="11">Potassium-translocating ATPase C chain</fullName>
    </alternativeName>
</protein>
<comment type="caution">
    <text evidence="12">The sequence shown here is derived from an EMBL/GenBank/DDBJ whole genome shotgun (WGS) entry which is preliminary data.</text>
</comment>
<evidence type="ECO:0000256" key="4">
    <source>
        <dbReference type="ARBA" id="ARBA00022692"/>
    </source>
</evidence>
<evidence type="ECO:0000256" key="8">
    <source>
        <dbReference type="ARBA" id="ARBA00022989"/>
    </source>
</evidence>
<sequence length="195" mass="20412">MAQKTAGVVSSTVQATRTLLVLLVILGLIYPGATWLVGRLNANGADGSFLEYNGQVVGSKLIGQDTSDDPSLFHPRLSSGDYDGMSSGGSNLSPVGDELQKTIEDTKKSIAAENNVDPAEVPADAVTASSSGLDPHISKEYAHIQIERVAKNSGLSVTKVEELVEKNSYGSILGFIGSPRVNVNTLNLDVVKAKG</sequence>
<evidence type="ECO:0000256" key="3">
    <source>
        <dbReference type="ARBA" id="ARBA00022538"/>
    </source>
</evidence>
<evidence type="ECO:0000256" key="10">
    <source>
        <dbReference type="ARBA" id="ARBA00023136"/>
    </source>
</evidence>
<keyword evidence="1 11" id="KW-0813">Transport</keyword>
<evidence type="ECO:0000256" key="2">
    <source>
        <dbReference type="ARBA" id="ARBA00022475"/>
    </source>
</evidence>
<dbReference type="GO" id="GO:0005524">
    <property type="term" value="F:ATP binding"/>
    <property type="evidence" value="ECO:0007669"/>
    <property type="project" value="UniProtKB-UniRule"/>
</dbReference>
<evidence type="ECO:0000313" key="13">
    <source>
        <dbReference type="Proteomes" id="UP000235598"/>
    </source>
</evidence>
<dbReference type="PANTHER" id="PTHR30042">
    <property type="entry name" value="POTASSIUM-TRANSPORTING ATPASE C CHAIN"/>
    <property type="match status" value="1"/>
</dbReference>
<dbReference type="GO" id="GO:0005886">
    <property type="term" value="C:plasma membrane"/>
    <property type="evidence" value="ECO:0007669"/>
    <property type="project" value="UniProtKB-SubCell"/>
</dbReference>
<keyword evidence="8 11" id="KW-1133">Transmembrane helix</keyword>
<evidence type="ECO:0000256" key="6">
    <source>
        <dbReference type="ARBA" id="ARBA00022840"/>
    </source>
</evidence>
<dbReference type="HAMAP" id="MF_00276">
    <property type="entry name" value="KdpC"/>
    <property type="match status" value="1"/>
</dbReference>
<name>A0A2N6VLZ7_9MICO</name>
<keyword evidence="4 11" id="KW-0812">Transmembrane</keyword>
<evidence type="ECO:0000256" key="1">
    <source>
        <dbReference type="ARBA" id="ARBA00022448"/>
    </source>
</evidence>
<dbReference type="Proteomes" id="UP000235598">
    <property type="component" value="Unassembled WGS sequence"/>
</dbReference>
<dbReference type="EMBL" id="PNHK01000003">
    <property type="protein sequence ID" value="PMD05107.1"/>
    <property type="molecule type" value="Genomic_DNA"/>
</dbReference>
<evidence type="ECO:0000256" key="5">
    <source>
        <dbReference type="ARBA" id="ARBA00022741"/>
    </source>
</evidence>
<dbReference type="OrthoDB" id="9788285at2"/>
<dbReference type="PANTHER" id="PTHR30042:SF2">
    <property type="entry name" value="POTASSIUM-TRANSPORTING ATPASE KDPC SUBUNIT"/>
    <property type="match status" value="1"/>
</dbReference>
<dbReference type="InterPro" id="IPR003820">
    <property type="entry name" value="KdpC"/>
</dbReference>
<dbReference type="PIRSF" id="PIRSF001296">
    <property type="entry name" value="K_ATPase_KdpC"/>
    <property type="match status" value="1"/>
</dbReference>
<comment type="subunit">
    <text evidence="11">The system is composed of three essential subunits: KdpA, KdpB and KdpC.</text>
</comment>
<evidence type="ECO:0000256" key="7">
    <source>
        <dbReference type="ARBA" id="ARBA00022958"/>
    </source>
</evidence>
<keyword evidence="7 11" id="KW-0630">Potassium</keyword>
<evidence type="ECO:0000256" key="11">
    <source>
        <dbReference type="HAMAP-Rule" id="MF_00276"/>
    </source>
</evidence>
<comment type="function">
    <text evidence="11">Part of the high-affinity ATP-driven potassium transport (or Kdp) system, which catalyzes the hydrolysis of ATP coupled with the electrogenic transport of potassium into the cytoplasm. This subunit acts as a catalytic chaperone that increases the ATP-binding affinity of the ATP-hydrolyzing subunit KdpB by the formation of a transient KdpB/KdpC/ATP ternary complex.</text>
</comment>
<keyword evidence="3 11" id="KW-0633">Potassium transport</keyword>
<reference evidence="12 13" key="1">
    <citation type="submission" date="2017-09" db="EMBL/GenBank/DDBJ databases">
        <title>Bacterial strain isolated from the female urinary microbiota.</title>
        <authorList>
            <person name="Thomas-White K."/>
            <person name="Kumar N."/>
            <person name="Forster S."/>
            <person name="Putonti C."/>
            <person name="Lawley T."/>
            <person name="Wolfe A.J."/>
        </authorList>
    </citation>
    <scope>NUCLEOTIDE SEQUENCE [LARGE SCALE GENOMIC DNA]</scope>
    <source>
        <strain evidence="12 13">UMB1301</strain>
    </source>
</reference>
<dbReference type="AlphaFoldDB" id="A0A2N6VLZ7"/>
<keyword evidence="6 11" id="KW-0067">ATP-binding</keyword>
<proteinExistence type="inferred from homology"/>
<dbReference type="Pfam" id="PF02669">
    <property type="entry name" value="KdpC"/>
    <property type="match status" value="1"/>
</dbReference>
<organism evidence="12 13">
    <name type="scientific">Brevibacterium paucivorans</name>
    <dbReference type="NCBI Taxonomy" id="170994"/>
    <lineage>
        <taxon>Bacteria</taxon>
        <taxon>Bacillati</taxon>
        <taxon>Actinomycetota</taxon>
        <taxon>Actinomycetes</taxon>
        <taxon>Micrococcales</taxon>
        <taxon>Brevibacteriaceae</taxon>
        <taxon>Brevibacterium</taxon>
    </lineage>
</organism>
<evidence type="ECO:0000313" key="12">
    <source>
        <dbReference type="EMBL" id="PMD05107.1"/>
    </source>
</evidence>
<gene>
    <name evidence="11" type="primary">kdpC</name>
    <name evidence="12" type="ORF">CJ199_08430</name>
</gene>
<evidence type="ECO:0000256" key="9">
    <source>
        <dbReference type="ARBA" id="ARBA00023065"/>
    </source>
</evidence>
<keyword evidence="10 11" id="KW-0472">Membrane</keyword>